<dbReference type="SUPFAM" id="SSF54909">
    <property type="entry name" value="Dimeric alpha+beta barrel"/>
    <property type="match status" value="1"/>
</dbReference>
<sequence>MIFPKRATGTIVLILIFISFTALIKSRLNPIVWLTLAFVPKPAAVAPFTTHIVLFQFKEGTSPITIKEMTSKMFSLKKSCIHPSTRSPYIISIAGGKDISTEDSQNGITHAFILQFFSNEDRDYYVDEDPVHQDFKAAAASVLEKAQVIDFQDGVFTTSN</sequence>
<dbReference type="Gene3D" id="3.30.70.100">
    <property type="match status" value="1"/>
</dbReference>
<protein>
    <recommendedName>
        <fullName evidence="3">Stress-response A/B barrel domain-containing protein</fullName>
    </recommendedName>
</protein>
<keyword evidence="5" id="KW-1185">Reference proteome</keyword>
<reference evidence="4" key="1">
    <citation type="journal article" date="2020" name="Stud. Mycol.">
        <title>101 Dothideomycetes genomes: a test case for predicting lifestyles and emergence of pathogens.</title>
        <authorList>
            <person name="Haridas S."/>
            <person name="Albert R."/>
            <person name="Binder M."/>
            <person name="Bloem J."/>
            <person name="Labutti K."/>
            <person name="Salamov A."/>
            <person name="Andreopoulos B."/>
            <person name="Baker S."/>
            <person name="Barry K."/>
            <person name="Bills G."/>
            <person name="Bluhm B."/>
            <person name="Cannon C."/>
            <person name="Castanera R."/>
            <person name="Culley D."/>
            <person name="Daum C."/>
            <person name="Ezra D."/>
            <person name="Gonzalez J."/>
            <person name="Henrissat B."/>
            <person name="Kuo A."/>
            <person name="Liang C."/>
            <person name="Lipzen A."/>
            <person name="Lutzoni F."/>
            <person name="Magnuson J."/>
            <person name="Mondo S."/>
            <person name="Nolan M."/>
            <person name="Ohm R."/>
            <person name="Pangilinan J."/>
            <person name="Park H.-J."/>
            <person name="Ramirez L."/>
            <person name="Alfaro M."/>
            <person name="Sun H."/>
            <person name="Tritt A."/>
            <person name="Yoshinaga Y."/>
            <person name="Zwiers L.-H."/>
            <person name="Turgeon B."/>
            <person name="Goodwin S."/>
            <person name="Spatafora J."/>
            <person name="Crous P."/>
            <person name="Grigoriev I."/>
        </authorList>
    </citation>
    <scope>NUCLEOTIDE SEQUENCE</scope>
    <source>
        <strain evidence="4">CBS 109.77</strain>
    </source>
</reference>
<accession>A0A6A6XQX9</accession>
<evidence type="ECO:0000313" key="5">
    <source>
        <dbReference type="Proteomes" id="UP000799757"/>
    </source>
</evidence>
<dbReference type="PROSITE" id="PS51502">
    <property type="entry name" value="S_R_A_B_BARREL"/>
    <property type="match status" value="1"/>
</dbReference>
<dbReference type="AlphaFoldDB" id="A0A6A6XQX9"/>
<feature type="transmembrane region" description="Helical" evidence="2">
    <location>
        <begin position="6"/>
        <end position="24"/>
    </location>
</feature>
<gene>
    <name evidence="4" type="ORF">K505DRAFT_297450</name>
</gene>
<dbReference type="InterPro" id="IPR011008">
    <property type="entry name" value="Dimeric_a/b-barrel"/>
</dbReference>
<comment type="subunit">
    <text evidence="1">Homodimer.</text>
</comment>
<dbReference type="SMART" id="SM00886">
    <property type="entry name" value="Dabb"/>
    <property type="match status" value="1"/>
</dbReference>
<dbReference type="Pfam" id="PF07876">
    <property type="entry name" value="Dabb"/>
    <property type="match status" value="1"/>
</dbReference>
<dbReference type="Proteomes" id="UP000799757">
    <property type="component" value="Unassembled WGS sequence"/>
</dbReference>
<dbReference type="EMBL" id="MU001795">
    <property type="protein sequence ID" value="KAF2797937.1"/>
    <property type="molecule type" value="Genomic_DNA"/>
</dbReference>
<keyword evidence="2" id="KW-0472">Membrane</keyword>
<feature type="domain" description="Stress-response A/B barrel" evidence="3">
    <location>
        <begin position="49"/>
        <end position="151"/>
    </location>
</feature>
<dbReference type="PANTHER" id="PTHR33178:SF10">
    <property type="entry name" value="STRESS-RESPONSE A_B BARREL DOMAIN-CONTAINING PROTEIN"/>
    <property type="match status" value="1"/>
</dbReference>
<proteinExistence type="predicted"/>
<evidence type="ECO:0000259" key="3">
    <source>
        <dbReference type="PROSITE" id="PS51502"/>
    </source>
</evidence>
<dbReference type="OrthoDB" id="1601230at2759"/>
<name>A0A6A6XQX9_9PLEO</name>
<evidence type="ECO:0000256" key="2">
    <source>
        <dbReference type="SAM" id="Phobius"/>
    </source>
</evidence>
<dbReference type="PANTHER" id="PTHR33178">
    <property type="match status" value="1"/>
</dbReference>
<dbReference type="InterPro" id="IPR013097">
    <property type="entry name" value="Dabb"/>
</dbReference>
<keyword evidence="2" id="KW-0812">Transmembrane</keyword>
<keyword evidence="2" id="KW-1133">Transmembrane helix</keyword>
<dbReference type="InterPro" id="IPR044662">
    <property type="entry name" value="HS1/DABB1-like"/>
</dbReference>
<organism evidence="4 5">
    <name type="scientific">Melanomma pulvis-pyrius CBS 109.77</name>
    <dbReference type="NCBI Taxonomy" id="1314802"/>
    <lineage>
        <taxon>Eukaryota</taxon>
        <taxon>Fungi</taxon>
        <taxon>Dikarya</taxon>
        <taxon>Ascomycota</taxon>
        <taxon>Pezizomycotina</taxon>
        <taxon>Dothideomycetes</taxon>
        <taxon>Pleosporomycetidae</taxon>
        <taxon>Pleosporales</taxon>
        <taxon>Melanommataceae</taxon>
        <taxon>Melanomma</taxon>
    </lineage>
</organism>
<evidence type="ECO:0000256" key="1">
    <source>
        <dbReference type="ARBA" id="ARBA00011738"/>
    </source>
</evidence>
<evidence type="ECO:0000313" key="4">
    <source>
        <dbReference type="EMBL" id="KAF2797937.1"/>
    </source>
</evidence>